<dbReference type="PANTHER" id="PTHR43437">
    <property type="entry name" value="HYDROXYACYL-THIOESTER DEHYDRATASE TYPE 2, MITOCHONDRIAL-RELATED"/>
    <property type="match status" value="1"/>
</dbReference>
<dbReference type="Gene3D" id="3.10.129.10">
    <property type="entry name" value="Hotdog Thioesterase"/>
    <property type="match status" value="1"/>
</dbReference>
<dbReference type="InterPro" id="IPR050965">
    <property type="entry name" value="UPF0336/Enoyl-CoA_hydratase"/>
</dbReference>
<name>A0A2K9NWX8_BACTC</name>
<reference evidence="2 3" key="1">
    <citation type="submission" date="2018-01" db="EMBL/GenBank/DDBJ databases">
        <title>Complete genome sequence of Bacteriovorax stolpii DSM12778.</title>
        <authorList>
            <person name="Tang B."/>
            <person name="Chang J."/>
        </authorList>
    </citation>
    <scope>NUCLEOTIDE SEQUENCE [LARGE SCALE GENOMIC DNA]</scope>
    <source>
        <strain evidence="2 3">DSM 12778</strain>
    </source>
</reference>
<dbReference type="OrthoDB" id="5294677at2"/>
<dbReference type="CDD" id="cd03449">
    <property type="entry name" value="R_hydratase"/>
    <property type="match status" value="1"/>
</dbReference>
<keyword evidence="3" id="KW-1185">Reference proteome</keyword>
<dbReference type="InterPro" id="IPR002539">
    <property type="entry name" value="MaoC-like_dom"/>
</dbReference>
<dbReference type="Proteomes" id="UP000235584">
    <property type="component" value="Chromosome"/>
</dbReference>
<accession>A0A2K9NWX8</accession>
<dbReference type="GO" id="GO:0019171">
    <property type="term" value="F:(3R)-hydroxyacyl-[acyl-carrier-protein] dehydratase activity"/>
    <property type="evidence" value="ECO:0007669"/>
    <property type="project" value="TreeGrafter"/>
</dbReference>
<proteinExistence type="predicted"/>
<sequence length="138" mass="15235">MKTLKESNVKTGDIHTEKLTITSAHIQKFADFSGDFNPVHFDDEAARAQGFKGRIAHGMVAASHFSKIFANEFPGAGTIYLSQTFKFHAPVYVDDVLTYRLEVIAQKEGKPIFTVKTEAFGADDTLRISGEALIRAAR</sequence>
<dbReference type="EMBL" id="CP025704">
    <property type="protein sequence ID" value="AUN99575.1"/>
    <property type="molecule type" value="Genomic_DNA"/>
</dbReference>
<feature type="domain" description="MaoC-like" evidence="1">
    <location>
        <begin position="16"/>
        <end position="112"/>
    </location>
</feature>
<dbReference type="GO" id="GO:0006633">
    <property type="term" value="P:fatty acid biosynthetic process"/>
    <property type="evidence" value="ECO:0007669"/>
    <property type="project" value="TreeGrafter"/>
</dbReference>
<organism evidence="2 3">
    <name type="scientific">Bacteriovorax stolpii</name>
    <name type="common">Bdellovibrio stolpii</name>
    <dbReference type="NCBI Taxonomy" id="960"/>
    <lineage>
        <taxon>Bacteria</taxon>
        <taxon>Pseudomonadati</taxon>
        <taxon>Bdellovibrionota</taxon>
        <taxon>Bacteriovoracia</taxon>
        <taxon>Bacteriovoracales</taxon>
        <taxon>Bacteriovoracaceae</taxon>
        <taxon>Bacteriovorax</taxon>
    </lineage>
</organism>
<evidence type="ECO:0000313" key="3">
    <source>
        <dbReference type="Proteomes" id="UP000235584"/>
    </source>
</evidence>
<evidence type="ECO:0000313" key="2">
    <source>
        <dbReference type="EMBL" id="AUN99575.1"/>
    </source>
</evidence>
<dbReference type="AlphaFoldDB" id="A0A2K9NWX8"/>
<dbReference type="InterPro" id="IPR029069">
    <property type="entry name" value="HotDog_dom_sf"/>
</dbReference>
<protein>
    <recommendedName>
        <fullName evidence="1">MaoC-like domain-containing protein</fullName>
    </recommendedName>
</protein>
<evidence type="ECO:0000259" key="1">
    <source>
        <dbReference type="Pfam" id="PF01575"/>
    </source>
</evidence>
<dbReference type="KEGG" id="bsto:C0V70_15970"/>
<dbReference type="SUPFAM" id="SSF54637">
    <property type="entry name" value="Thioesterase/thiol ester dehydrase-isomerase"/>
    <property type="match status" value="1"/>
</dbReference>
<dbReference type="Pfam" id="PF01575">
    <property type="entry name" value="MaoC_dehydratas"/>
    <property type="match status" value="1"/>
</dbReference>
<dbReference type="PANTHER" id="PTHR43437:SF3">
    <property type="entry name" value="HYDROXYACYL-THIOESTER DEHYDRATASE TYPE 2, MITOCHONDRIAL"/>
    <property type="match status" value="1"/>
</dbReference>
<gene>
    <name evidence="2" type="ORF">C0V70_15970</name>
</gene>